<reference evidence="3 4" key="1">
    <citation type="journal article" date="2015" name="Int. J. Syst. Evol. Microbiol.">
        <title>Aestuariivita atlantica sp. nov., isolated from deep sea sediment of the Atlantic Ocean.</title>
        <authorList>
            <person name="Li G."/>
            <person name="Lai Q."/>
            <person name="Du Y."/>
            <person name="Liu X."/>
            <person name="Sun F."/>
            <person name="Shao Z."/>
        </authorList>
    </citation>
    <scope>NUCLEOTIDE SEQUENCE [LARGE SCALE GENOMIC DNA]</scope>
    <source>
        <strain evidence="3 4">22II-S11-z3</strain>
    </source>
</reference>
<keyword evidence="4" id="KW-1185">Reference proteome</keyword>
<dbReference type="PANTHER" id="PTHR12558:SF13">
    <property type="entry name" value="CELL DIVISION CYCLE PROTEIN 27 HOMOLOG"/>
    <property type="match status" value="1"/>
</dbReference>
<dbReference type="InterPro" id="IPR011990">
    <property type="entry name" value="TPR-like_helical_dom_sf"/>
</dbReference>
<keyword evidence="1" id="KW-0802">TPR repeat</keyword>
<feature type="chain" id="PRO_5005553871" evidence="2">
    <location>
        <begin position="22"/>
        <end position="568"/>
    </location>
</feature>
<name>A0A0L1JRQ9_9RHOB</name>
<keyword evidence="2" id="KW-0732">Signal</keyword>
<dbReference type="PATRIC" id="fig|1317121.7.peg.2115"/>
<dbReference type="STRING" id="1317121.ATO11_07540"/>
<dbReference type="EMBL" id="AQQZ01000003">
    <property type="protein sequence ID" value="KNG94088.1"/>
    <property type="molecule type" value="Genomic_DNA"/>
</dbReference>
<protein>
    <submittedName>
        <fullName evidence="3">Tetratricopeptide TPR_2</fullName>
    </submittedName>
</protein>
<evidence type="ECO:0000256" key="1">
    <source>
        <dbReference type="PROSITE-ProRule" id="PRU00339"/>
    </source>
</evidence>
<dbReference type="Gene3D" id="1.25.40.10">
    <property type="entry name" value="Tetratricopeptide repeat domain"/>
    <property type="match status" value="3"/>
</dbReference>
<comment type="caution">
    <text evidence="3">The sequence shown here is derived from an EMBL/GenBank/DDBJ whole genome shotgun (WGS) entry which is preliminary data.</text>
</comment>
<dbReference type="InterPro" id="IPR019734">
    <property type="entry name" value="TPR_rpt"/>
</dbReference>
<sequence length="568" mass="61857">MTRLPAWVLAIGLGLGTAVNADTLSGAYLAANQAAAEADFTAAARYYAEALRSDPTNPQLLEQAALAQLSLGNIGLASEFATQLEDAGHNSQVADLSITGALARAEEFAALAERADGNQALGPLTSGLLVAWARLGEGNVDAANEAFDALAAQDGLKGFALYHKALATASVGNFGGAQEIFEATEGNPAMMTRRGVLSRIEVLSQLDRNEDALNFLDAAFGANLDPGLAALRDSLVAGDRVPFDIITSARDGVAEVYFSIATALQNEAEDEYTLIYATIADYIRPDHVEATLMTANLLDKLERYDLAIEAYDRVPRDSFAFHIAELGRAEALYAAGRVEASIETLRQLAETHGQLSQVHSTLGDILRREKRFEDAIAPYDRAIALDEAAGEPRWFAFYTRGIVQERVGNWEAAEADFRRALDLNPDQPQVLNYLGYSLVEKQIKLDEALGMIETAVEKQPNSGYIVDSLGWVLYRLGRYDEAVGHMERAVELEAVDPIVNDHLGDVYWAVGRKLEAEFQWRRALSFITEDTNLEEVKPDRIRRKLEVGLDAVLEEEGAPPLQVARDDG</sequence>
<feature type="repeat" description="TPR" evidence="1">
    <location>
        <begin position="356"/>
        <end position="389"/>
    </location>
</feature>
<gene>
    <name evidence="3" type="ORF">ATO11_07540</name>
</gene>
<evidence type="ECO:0000313" key="3">
    <source>
        <dbReference type="EMBL" id="KNG94088.1"/>
    </source>
</evidence>
<dbReference type="AlphaFoldDB" id="A0A0L1JRQ9"/>
<dbReference type="SUPFAM" id="SSF48452">
    <property type="entry name" value="TPR-like"/>
    <property type="match status" value="3"/>
</dbReference>
<evidence type="ECO:0000256" key="2">
    <source>
        <dbReference type="SAM" id="SignalP"/>
    </source>
</evidence>
<feature type="repeat" description="TPR" evidence="1">
    <location>
        <begin position="394"/>
        <end position="427"/>
    </location>
</feature>
<dbReference type="Proteomes" id="UP000036938">
    <property type="component" value="Unassembled WGS sequence"/>
</dbReference>
<evidence type="ECO:0000313" key="4">
    <source>
        <dbReference type="Proteomes" id="UP000036938"/>
    </source>
</evidence>
<dbReference type="SMART" id="SM00028">
    <property type="entry name" value="TPR"/>
    <property type="match status" value="7"/>
</dbReference>
<dbReference type="PROSITE" id="PS50005">
    <property type="entry name" value="TPR"/>
    <property type="match status" value="3"/>
</dbReference>
<dbReference type="Pfam" id="PF13432">
    <property type="entry name" value="TPR_16"/>
    <property type="match status" value="4"/>
</dbReference>
<proteinExistence type="predicted"/>
<organism evidence="3 4">
    <name type="scientific">Pseudaestuariivita atlantica</name>
    <dbReference type="NCBI Taxonomy" id="1317121"/>
    <lineage>
        <taxon>Bacteria</taxon>
        <taxon>Pseudomonadati</taxon>
        <taxon>Pseudomonadota</taxon>
        <taxon>Alphaproteobacteria</taxon>
        <taxon>Rhodobacterales</taxon>
        <taxon>Paracoccaceae</taxon>
        <taxon>Pseudaestuariivita</taxon>
    </lineage>
</organism>
<feature type="signal peptide" evidence="2">
    <location>
        <begin position="1"/>
        <end position="21"/>
    </location>
</feature>
<feature type="repeat" description="TPR" evidence="1">
    <location>
        <begin position="463"/>
        <end position="496"/>
    </location>
</feature>
<dbReference type="PANTHER" id="PTHR12558">
    <property type="entry name" value="CELL DIVISION CYCLE 16,23,27"/>
    <property type="match status" value="1"/>
</dbReference>
<accession>A0A0L1JRQ9</accession>